<dbReference type="GeneID" id="107496256"/>
<dbReference type="PRINTS" id="PR00019">
    <property type="entry name" value="LEURICHRPT"/>
</dbReference>
<evidence type="ECO:0000256" key="11">
    <source>
        <dbReference type="ARBA" id="ARBA00023170"/>
    </source>
</evidence>
<dbReference type="KEGG" id="adu:107496256"/>
<evidence type="ECO:0000256" key="1">
    <source>
        <dbReference type="ARBA" id="ARBA00004167"/>
    </source>
</evidence>
<accession>A0A9C6T5A3</accession>
<evidence type="ECO:0000256" key="2">
    <source>
        <dbReference type="ARBA" id="ARBA00004236"/>
    </source>
</evidence>
<dbReference type="Pfam" id="PF13855">
    <property type="entry name" value="LRR_8"/>
    <property type="match status" value="4"/>
</dbReference>
<feature type="signal peptide" evidence="14">
    <location>
        <begin position="1"/>
        <end position="22"/>
    </location>
</feature>
<comment type="subcellular location">
    <subcellularLocation>
        <location evidence="2">Cell membrane</location>
    </subcellularLocation>
    <subcellularLocation>
        <location evidence="1">Membrane</location>
        <topology evidence="1">Single-pass membrane protein</topology>
    </subcellularLocation>
</comment>
<dbReference type="InterPro" id="IPR001611">
    <property type="entry name" value="Leu-rich_rpt"/>
</dbReference>
<keyword evidence="10 13" id="KW-0472">Membrane</keyword>
<dbReference type="InterPro" id="IPR052592">
    <property type="entry name" value="LRR-RLK"/>
</dbReference>
<organism evidence="16 17">
    <name type="scientific">Arachis duranensis</name>
    <name type="common">Wild peanut</name>
    <dbReference type="NCBI Taxonomy" id="130453"/>
    <lineage>
        <taxon>Eukaryota</taxon>
        <taxon>Viridiplantae</taxon>
        <taxon>Streptophyta</taxon>
        <taxon>Embryophyta</taxon>
        <taxon>Tracheophyta</taxon>
        <taxon>Spermatophyta</taxon>
        <taxon>Magnoliopsida</taxon>
        <taxon>eudicotyledons</taxon>
        <taxon>Gunneridae</taxon>
        <taxon>Pentapetalae</taxon>
        <taxon>rosids</taxon>
        <taxon>fabids</taxon>
        <taxon>Fabales</taxon>
        <taxon>Fabaceae</taxon>
        <taxon>Papilionoideae</taxon>
        <taxon>50 kb inversion clade</taxon>
        <taxon>dalbergioids sensu lato</taxon>
        <taxon>Dalbergieae</taxon>
        <taxon>Pterocarpus clade</taxon>
        <taxon>Arachis</taxon>
    </lineage>
</organism>
<dbReference type="Proteomes" id="UP000515211">
    <property type="component" value="Chromosome 7"/>
</dbReference>
<evidence type="ECO:0000313" key="16">
    <source>
        <dbReference type="Proteomes" id="UP000515211"/>
    </source>
</evidence>
<dbReference type="AlphaFoldDB" id="A0A9C6T5A3"/>
<dbReference type="SMART" id="SM00365">
    <property type="entry name" value="LRR_SD22"/>
    <property type="match status" value="5"/>
</dbReference>
<keyword evidence="6 13" id="KW-0812">Transmembrane</keyword>
<dbReference type="Pfam" id="PF08263">
    <property type="entry name" value="LRRNT_2"/>
    <property type="match status" value="1"/>
</dbReference>
<dbReference type="SMART" id="SM00369">
    <property type="entry name" value="LRR_TYP"/>
    <property type="match status" value="9"/>
</dbReference>
<keyword evidence="7 14" id="KW-0732">Signal</keyword>
<evidence type="ECO:0000256" key="14">
    <source>
        <dbReference type="SAM" id="SignalP"/>
    </source>
</evidence>
<evidence type="ECO:0000313" key="17">
    <source>
        <dbReference type="RefSeq" id="XP_052107812.1"/>
    </source>
</evidence>
<dbReference type="PANTHER" id="PTHR48054">
    <property type="entry name" value="RECEPTOR KINASE-LIKE PROTEIN XA21"/>
    <property type="match status" value="1"/>
</dbReference>
<reference evidence="17" key="2">
    <citation type="submission" date="2025-08" db="UniProtKB">
        <authorList>
            <consortium name="RefSeq"/>
        </authorList>
    </citation>
    <scope>IDENTIFICATION</scope>
    <source>
        <tissue evidence="17">Whole plant</tissue>
    </source>
</reference>
<dbReference type="PROSITE" id="PS51450">
    <property type="entry name" value="LRR"/>
    <property type="match status" value="3"/>
</dbReference>
<keyword evidence="5" id="KW-0433">Leucine-rich repeat</keyword>
<keyword evidence="8" id="KW-0677">Repeat</keyword>
<feature type="chain" id="PRO_5038933039" evidence="14">
    <location>
        <begin position="23"/>
        <end position="988"/>
    </location>
</feature>
<feature type="domain" description="Leucine-rich repeat-containing N-terminal plant-type" evidence="15">
    <location>
        <begin position="23"/>
        <end position="76"/>
    </location>
</feature>
<evidence type="ECO:0000256" key="7">
    <source>
        <dbReference type="ARBA" id="ARBA00022729"/>
    </source>
</evidence>
<gene>
    <name evidence="17" type="primary">LOC107496256</name>
</gene>
<dbReference type="PANTHER" id="PTHR48054:SF47">
    <property type="entry name" value="OS06G0179800 PROTEIN"/>
    <property type="match status" value="1"/>
</dbReference>
<evidence type="ECO:0000256" key="12">
    <source>
        <dbReference type="ARBA" id="ARBA00023180"/>
    </source>
</evidence>
<sequence length="988" mass="110771">MCVHMFMLFHFFTCLSSHSCHSEETSALLHFKTELITDTAFYEYDRDYVDLCPHVYPKMSTWGNGTNCCSWMGVTCHSLSGHVIGLDLSCSGLVGNIHPNSTLFHLIHLQTLSLAYNYIYGDVPFQISHLYKLQSLDLSWNHDLEWKESTWKRMLQNATALSEIVLDKTDMTLIGPTPNPFSLIANLSSTLVTLSLDYTSINGYVTSDMLCLPNLQYLSLSSPPGVGHEGIQIHVLNLNCTTSLRFLDLSRCYFQGPIPSSFSNLTYLTSLNLVESNLNGSIPSSLSNLQHLTHLDLSGNRLKGSIPSSFSNLHHLTYLDLSSNRLGGQIPNVFDRLTNLQTLLLQSNYFGRKLPPSLFTLTQLSVLDCSYNKIVGPLPDKAAFSNLTQLILNDNLLNGTIPWWVLSFKSLRYLDLSDNRFTGHINEIKSYSLEYLDLCNNELHGNIPESIFDLVNLTDLCLLSHSSWSGTLHFPLFSKLQNLVHLSLSGCNSLLLNSETSVNYTFSNLRTLKLLSNNIIGHSTFYGVFPHIEYLELSNNKLDGKVPKWIQDMDSLLHLNLSHNSFTSIGLFPWHRLEFLDLSFNSMVDDISSFFCNETNLRNINLSHNNFTGTFPQCLVNISLPLALDIQMNKLHGTLPDTFKHLVLVTLNLNGNQFEGLLPKSLSNCTELVDLNLGNNQFEDTFPNWLQNLLNLKILVLRGNKLHGPIAELKSEKMFSSLIIFDISSNNFSGSLPKSYIKNFQAMKIPGDKEHNWSYYIQTGAGISGEGRIQPEYHDSITATIKGTNTPYAKIPRDFVNIDLSGNKFEGEIPDVIGELQGLRDLNLSDNRLVGHIPRSLGNLTNLESLDLSSNMLIGDIPTELTNLNFLEVLNLSQNQLVGPIPRGKQFESFSNDSYEGNMGLCGWPLSIQCNNNVSLQQDPPSVAEDKFGFGWKPVAIGYAFGMVLGIGLGFCVFSIGKPQWLVIMFGGKRIKRRRRGNRRARTT</sequence>
<evidence type="ECO:0000259" key="15">
    <source>
        <dbReference type="Pfam" id="PF08263"/>
    </source>
</evidence>
<keyword evidence="9 13" id="KW-1133">Transmembrane helix</keyword>
<evidence type="ECO:0000256" key="5">
    <source>
        <dbReference type="ARBA" id="ARBA00022614"/>
    </source>
</evidence>
<proteinExistence type="inferred from homology"/>
<evidence type="ECO:0000256" key="3">
    <source>
        <dbReference type="ARBA" id="ARBA00009592"/>
    </source>
</evidence>
<dbReference type="FunFam" id="3.80.10.10:FF:000213">
    <property type="entry name" value="Tyrosine-sulfated glycopeptide receptor 1"/>
    <property type="match status" value="1"/>
</dbReference>
<dbReference type="Pfam" id="PF00560">
    <property type="entry name" value="LRR_1"/>
    <property type="match status" value="5"/>
</dbReference>
<evidence type="ECO:0000256" key="13">
    <source>
        <dbReference type="SAM" id="Phobius"/>
    </source>
</evidence>
<name>A0A9C6T5A3_ARADU</name>
<evidence type="ECO:0000256" key="10">
    <source>
        <dbReference type="ARBA" id="ARBA00023136"/>
    </source>
</evidence>
<dbReference type="InterPro" id="IPR013210">
    <property type="entry name" value="LRR_N_plant-typ"/>
</dbReference>
<dbReference type="FunFam" id="3.80.10.10:FF:000041">
    <property type="entry name" value="LRR receptor-like serine/threonine-protein kinase ERECTA"/>
    <property type="match status" value="1"/>
</dbReference>
<dbReference type="InterPro" id="IPR003591">
    <property type="entry name" value="Leu-rich_rpt_typical-subtyp"/>
</dbReference>
<dbReference type="InterPro" id="IPR032675">
    <property type="entry name" value="LRR_dom_sf"/>
</dbReference>
<keyword evidence="16" id="KW-1185">Reference proteome</keyword>
<comment type="similarity">
    <text evidence="3">Belongs to the RLP family.</text>
</comment>
<reference evidence="16" key="1">
    <citation type="journal article" date="2016" name="Nat. Genet.">
        <title>The genome sequences of Arachis duranensis and Arachis ipaensis, the diploid ancestors of cultivated peanut.</title>
        <authorList>
            <person name="Bertioli D.J."/>
            <person name="Cannon S.B."/>
            <person name="Froenicke L."/>
            <person name="Huang G."/>
            <person name="Farmer A.D."/>
            <person name="Cannon E.K."/>
            <person name="Liu X."/>
            <person name="Gao D."/>
            <person name="Clevenger J."/>
            <person name="Dash S."/>
            <person name="Ren L."/>
            <person name="Moretzsohn M.C."/>
            <person name="Shirasawa K."/>
            <person name="Huang W."/>
            <person name="Vidigal B."/>
            <person name="Abernathy B."/>
            <person name="Chu Y."/>
            <person name="Niederhuth C.E."/>
            <person name="Umale P."/>
            <person name="Araujo A.C."/>
            <person name="Kozik A."/>
            <person name="Kim K.D."/>
            <person name="Burow M.D."/>
            <person name="Varshney R.K."/>
            <person name="Wang X."/>
            <person name="Zhang X."/>
            <person name="Barkley N."/>
            <person name="Guimaraes P.M."/>
            <person name="Isobe S."/>
            <person name="Guo B."/>
            <person name="Liao B."/>
            <person name="Stalker H.T."/>
            <person name="Schmitz R.J."/>
            <person name="Scheffler B.E."/>
            <person name="Leal-Bertioli S.C."/>
            <person name="Xun X."/>
            <person name="Jackson S.A."/>
            <person name="Michelmore R."/>
            <person name="Ozias-Akins P."/>
        </authorList>
    </citation>
    <scope>NUCLEOTIDE SEQUENCE [LARGE SCALE GENOMIC DNA]</scope>
    <source>
        <strain evidence="16">cv. V14167</strain>
    </source>
</reference>
<keyword evidence="4" id="KW-1003">Cell membrane</keyword>
<dbReference type="GO" id="GO:0005886">
    <property type="term" value="C:plasma membrane"/>
    <property type="evidence" value="ECO:0007669"/>
    <property type="project" value="UniProtKB-SubCell"/>
</dbReference>
<dbReference type="Gene3D" id="3.80.10.10">
    <property type="entry name" value="Ribonuclease Inhibitor"/>
    <property type="match status" value="2"/>
</dbReference>
<dbReference type="FunFam" id="3.80.10.10:FF:000095">
    <property type="entry name" value="LRR receptor-like serine/threonine-protein kinase GSO1"/>
    <property type="match status" value="1"/>
</dbReference>
<keyword evidence="12" id="KW-0325">Glycoprotein</keyword>
<dbReference type="RefSeq" id="XP_052107812.1">
    <property type="nucleotide sequence ID" value="XM_052251852.1"/>
</dbReference>
<dbReference type="SUPFAM" id="SSF52047">
    <property type="entry name" value="RNI-like"/>
    <property type="match status" value="1"/>
</dbReference>
<protein>
    <submittedName>
        <fullName evidence="17">Receptor like protein 22-like</fullName>
    </submittedName>
</protein>
<keyword evidence="11" id="KW-0675">Receptor</keyword>
<evidence type="ECO:0000256" key="4">
    <source>
        <dbReference type="ARBA" id="ARBA00022475"/>
    </source>
</evidence>
<evidence type="ECO:0000256" key="8">
    <source>
        <dbReference type="ARBA" id="ARBA00022737"/>
    </source>
</evidence>
<dbReference type="SUPFAM" id="SSF52058">
    <property type="entry name" value="L domain-like"/>
    <property type="match status" value="3"/>
</dbReference>
<feature type="transmembrane region" description="Helical" evidence="13">
    <location>
        <begin position="941"/>
        <end position="970"/>
    </location>
</feature>
<evidence type="ECO:0000256" key="6">
    <source>
        <dbReference type="ARBA" id="ARBA00022692"/>
    </source>
</evidence>
<evidence type="ECO:0000256" key="9">
    <source>
        <dbReference type="ARBA" id="ARBA00022989"/>
    </source>
</evidence>